<sequence length="267" mass="26652">MSLGEALAALRRNVGVIALMLALTAAATAFVWQRVPVTYQSQATMIVLLPKQSLHDTSEPVPVNPYLSVGVLSTQVAASALANVSSSDAFLAALQEAGVQSTTTVAVAPYGGGVILELTAAGSDGAAASRDVDLVGRQLAAELQLRQQEAGAPEGTLITVTSLTTPSAAVPLTSDRTKLTGVAAAIGLGVSAAVVVLLESLRRQRGSRPAGETAREAVGTGAPNASRPPASGASADGGTGPARDLEPVGAAPARTGERIGGLGYPEA</sequence>
<accession>A0ABW4X8Y2</accession>
<organism evidence="3 4">
    <name type="scientific">Blastococcus deserti</name>
    <dbReference type="NCBI Taxonomy" id="2259033"/>
    <lineage>
        <taxon>Bacteria</taxon>
        <taxon>Bacillati</taxon>
        <taxon>Actinomycetota</taxon>
        <taxon>Actinomycetes</taxon>
        <taxon>Geodermatophilales</taxon>
        <taxon>Geodermatophilaceae</taxon>
        <taxon>Blastococcus</taxon>
    </lineage>
</organism>
<comment type="caution">
    <text evidence="3">The sequence shown here is derived from an EMBL/GenBank/DDBJ whole genome shotgun (WGS) entry which is preliminary data.</text>
</comment>
<dbReference type="RefSeq" id="WP_376874585.1">
    <property type="nucleotide sequence ID" value="NZ_JBHUHP010000009.1"/>
</dbReference>
<evidence type="ECO:0000313" key="4">
    <source>
        <dbReference type="Proteomes" id="UP001597402"/>
    </source>
</evidence>
<evidence type="ECO:0000256" key="2">
    <source>
        <dbReference type="SAM" id="Phobius"/>
    </source>
</evidence>
<keyword evidence="2" id="KW-0812">Transmembrane</keyword>
<evidence type="ECO:0000256" key="1">
    <source>
        <dbReference type="SAM" id="MobiDB-lite"/>
    </source>
</evidence>
<feature type="transmembrane region" description="Helical" evidence="2">
    <location>
        <begin position="179"/>
        <end position="198"/>
    </location>
</feature>
<protein>
    <recommendedName>
        <fullName evidence="5">Capsular polysaccharide biosynthesis protein</fullName>
    </recommendedName>
</protein>
<gene>
    <name evidence="3" type="ORF">ACFSHS_09790</name>
</gene>
<evidence type="ECO:0008006" key="5">
    <source>
        <dbReference type="Google" id="ProtNLM"/>
    </source>
</evidence>
<feature type="compositionally biased region" description="Gly residues" evidence="1">
    <location>
        <begin position="258"/>
        <end position="267"/>
    </location>
</feature>
<dbReference type="EMBL" id="JBHUHP010000009">
    <property type="protein sequence ID" value="MFD2091860.1"/>
    <property type="molecule type" value="Genomic_DNA"/>
</dbReference>
<keyword evidence="2" id="KW-1133">Transmembrane helix</keyword>
<keyword evidence="4" id="KW-1185">Reference proteome</keyword>
<reference evidence="4" key="1">
    <citation type="journal article" date="2019" name="Int. J. Syst. Evol. Microbiol.">
        <title>The Global Catalogue of Microorganisms (GCM) 10K type strain sequencing project: providing services to taxonomists for standard genome sequencing and annotation.</title>
        <authorList>
            <consortium name="The Broad Institute Genomics Platform"/>
            <consortium name="The Broad Institute Genome Sequencing Center for Infectious Disease"/>
            <person name="Wu L."/>
            <person name="Ma J."/>
        </authorList>
    </citation>
    <scope>NUCLEOTIDE SEQUENCE [LARGE SCALE GENOMIC DNA]</scope>
    <source>
        <strain evidence="4">JCM 3338</strain>
    </source>
</reference>
<evidence type="ECO:0000313" key="3">
    <source>
        <dbReference type="EMBL" id="MFD2091860.1"/>
    </source>
</evidence>
<feature type="region of interest" description="Disordered" evidence="1">
    <location>
        <begin position="204"/>
        <end position="267"/>
    </location>
</feature>
<dbReference type="Proteomes" id="UP001597402">
    <property type="component" value="Unassembled WGS sequence"/>
</dbReference>
<proteinExistence type="predicted"/>
<keyword evidence="2" id="KW-0472">Membrane</keyword>
<name>A0ABW4X8Y2_9ACTN</name>